<dbReference type="Pfam" id="PF06687">
    <property type="entry name" value="SUR7"/>
    <property type="match status" value="1"/>
</dbReference>
<dbReference type="RefSeq" id="XP_018698627.1">
    <property type="nucleotide sequence ID" value="XM_018832748.1"/>
</dbReference>
<proteinExistence type="predicted"/>
<keyword evidence="1" id="KW-0472">Membrane</keyword>
<evidence type="ECO:0000256" key="1">
    <source>
        <dbReference type="SAM" id="Phobius"/>
    </source>
</evidence>
<name>A0A178ZZF8_9EURO</name>
<accession>A0A178ZZF8</accession>
<keyword evidence="1" id="KW-1133">Transmembrane helix</keyword>
<dbReference type="EMBL" id="LVYI01000001">
    <property type="protein sequence ID" value="OAP65260.1"/>
    <property type="molecule type" value="Genomic_DNA"/>
</dbReference>
<comment type="caution">
    <text evidence="2">The sequence shown here is derived from an EMBL/GenBank/DDBJ whole genome shotgun (WGS) entry which is preliminary data.</text>
</comment>
<feature type="transmembrane region" description="Helical" evidence="1">
    <location>
        <begin position="141"/>
        <end position="168"/>
    </location>
</feature>
<sequence>MARLSTSPVGLLVGCEIFTSAALILFAIALCAGMSPGSLEELAILTTLTEVDISALTNSTLRSSTLATTDWHDLHYLSNCSGMWNRHLARAGKNRSTVTCTSQSAGYTFSLAQIVGGGDAGQQLLALNTHHRLTLDTKAPFVLLALGIASMGLTVLSFLYGIFVLHAIARQGGRRGRKEMPLVVLRFGFILCIASTILLTISSAKITASAGKMAGRVQVGGRRNIHAWMDARFYAVTWVGMAFVWTALGLVVAAAFKIADVLEEEKVVQKGRSR</sequence>
<protein>
    <submittedName>
        <fullName evidence="2">Uncharacterized protein</fullName>
    </submittedName>
</protein>
<evidence type="ECO:0000313" key="2">
    <source>
        <dbReference type="EMBL" id="OAP65260.1"/>
    </source>
</evidence>
<dbReference type="InterPro" id="IPR009571">
    <property type="entry name" value="SUR7/Rim9-like_fungi"/>
</dbReference>
<gene>
    <name evidence="2" type="ORF">AYL99_01232</name>
</gene>
<keyword evidence="1" id="KW-0812">Transmembrane</keyword>
<reference evidence="2 3" key="1">
    <citation type="submission" date="2016-04" db="EMBL/GenBank/DDBJ databases">
        <title>Draft genome of Fonsecaea erecta CBS 125763.</title>
        <authorList>
            <person name="Weiss V.A."/>
            <person name="Vicente V.A."/>
            <person name="Raittz R.T."/>
            <person name="Moreno L.F."/>
            <person name="De Souza E.M."/>
            <person name="Pedrosa F.O."/>
            <person name="Steffens M.B."/>
            <person name="Faoro H."/>
            <person name="Tadra-Sfeir M.Z."/>
            <person name="Najafzadeh M.J."/>
            <person name="Felipe M.S."/>
            <person name="Teixeira M."/>
            <person name="Sun J."/>
            <person name="Xi L."/>
            <person name="Gomes R."/>
            <person name="De Azevedo C.M."/>
            <person name="Salgado C.G."/>
            <person name="Da Silva M.B."/>
            <person name="Nascimento M.F."/>
            <person name="Queiroz-Telles F."/>
            <person name="Attili D.S."/>
            <person name="Gorbushina A."/>
        </authorList>
    </citation>
    <scope>NUCLEOTIDE SEQUENCE [LARGE SCALE GENOMIC DNA]</scope>
    <source>
        <strain evidence="2 3">CBS 125763</strain>
    </source>
</reference>
<dbReference type="AlphaFoldDB" id="A0A178ZZF8"/>
<dbReference type="Proteomes" id="UP000078343">
    <property type="component" value="Unassembled WGS sequence"/>
</dbReference>
<evidence type="ECO:0000313" key="3">
    <source>
        <dbReference type="Proteomes" id="UP000078343"/>
    </source>
</evidence>
<dbReference type="GO" id="GO:0005886">
    <property type="term" value="C:plasma membrane"/>
    <property type="evidence" value="ECO:0007669"/>
    <property type="project" value="InterPro"/>
</dbReference>
<keyword evidence="3" id="KW-1185">Reference proteome</keyword>
<organism evidence="2 3">
    <name type="scientific">Fonsecaea erecta</name>
    <dbReference type="NCBI Taxonomy" id="1367422"/>
    <lineage>
        <taxon>Eukaryota</taxon>
        <taxon>Fungi</taxon>
        <taxon>Dikarya</taxon>
        <taxon>Ascomycota</taxon>
        <taxon>Pezizomycotina</taxon>
        <taxon>Eurotiomycetes</taxon>
        <taxon>Chaetothyriomycetidae</taxon>
        <taxon>Chaetothyriales</taxon>
        <taxon>Herpotrichiellaceae</taxon>
        <taxon>Fonsecaea</taxon>
    </lineage>
</organism>
<dbReference type="GeneID" id="30005402"/>
<feature type="transmembrane region" description="Helical" evidence="1">
    <location>
        <begin position="180"/>
        <end position="201"/>
    </location>
</feature>
<dbReference type="OrthoDB" id="4159154at2759"/>
<feature type="transmembrane region" description="Helical" evidence="1">
    <location>
        <begin position="233"/>
        <end position="256"/>
    </location>
</feature>
<dbReference type="PROSITE" id="PS51257">
    <property type="entry name" value="PROKAR_LIPOPROTEIN"/>
    <property type="match status" value="1"/>
</dbReference>
<feature type="transmembrane region" description="Helical" evidence="1">
    <location>
        <begin position="12"/>
        <end position="35"/>
    </location>
</feature>